<dbReference type="OrthoDB" id="429835at2759"/>
<dbReference type="InParanoid" id="A0A2P6NVI4"/>
<evidence type="ECO:0000313" key="1">
    <source>
        <dbReference type="EMBL" id="PRP87984.1"/>
    </source>
</evidence>
<dbReference type="CDD" id="cd00257">
    <property type="entry name" value="beta-trefoil_FSCN-like"/>
    <property type="match status" value="1"/>
</dbReference>
<keyword evidence="2" id="KW-1185">Reference proteome</keyword>
<dbReference type="AlphaFoldDB" id="A0A2P6NVI4"/>
<reference evidence="1 2" key="1">
    <citation type="journal article" date="2018" name="Genome Biol. Evol.">
        <title>Multiple Roots of Fruiting Body Formation in Amoebozoa.</title>
        <authorList>
            <person name="Hillmann F."/>
            <person name="Forbes G."/>
            <person name="Novohradska S."/>
            <person name="Ferling I."/>
            <person name="Riege K."/>
            <person name="Groth M."/>
            <person name="Westermann M."/>
            <person name="Marz M."/>
            <person name="Spaller T."/>
            <person name="Winckler T."/>
            <person name="Schaap P."/>
            <person name="Glockner G."/>
        </authorList>
    </citation>
    <scope>NUCLEOTIDE SEQUENCE [LARGE SCALE GENOMIC DNA]</scope>
    <source>
        <strain evidence="1 2">Jena</strain>
    </source>
</reference>
<dbReference type="InterPro" id="IPR052883">
    <property type="entry name" value="Hisactophilin"/>
</dbReference>
<organism evidence="1 2">
    <name type="scientific">Planoprotostelium fungivorum</name>
    <dbReference type="NCBI Taxonomy" id="1890364"/>
    <lineage>
        <taxon>Eukaryota</taxon>
        <taxon>Amoebozoa</taxon>
        <taxon>Evosea</taxon>
        <taxon>Variosea</taxon>
        <taxon>Cavosteliida</taxon>
        <taxon>Cavosteliaceae</taxon>
        <taxon>Planoprotostelium</taxon>
    </lineage>
</organism>
<dbReference type="GO" id="GO:0030041">
    <property type="term" value="P:actin filament polymerization"/>
    <property type="evidence" value="ECO:0007669"/>
    <property type="project" value="TreeGrafter"/>
</dbReference>
<sequence>MDSEWIEVEWAREIASFSSLDHLSILSCISAAPFLQNGFCPTGGTPKKFGDCPVEFAAPLSGQRKLLLTVLGFLNRSRERVSTSAVSENRVIMLLHAWTLQLPREEETNESYGPIASAGLIFREYNTGIASDDKWSRDISSSEKRGWSNDTCNNGNCKRNLCVVNIRNIARNSEELSSLKRTAKMDAFTASRAEGKSKLFQSACIHCKASGVCGFCKGQPFGVPIAQPVYTSPPVAYGAPPSYPQTFQPSMPYGQPTPYGQPVPYGQPMPYGYPQPSVQTTYTTVVHQQPVNPFIALESGPIALRSHHGAYLSARENGQVQQMPHKQAWEGWSILPTGSPGYYYLRSHHGNYLSGNSNETAHLMPHMKEWEVWQFIPLNNGKFAARSIHGTHLRAAERGPVNLTKSLQDWEQWSVERF</sequence>
<proteinExistence type="predicted"/>
<accession>A0A2P6NVI4</accession>
<dbReference type="Proteomes" id="UP000241769">
    <property type="component" value="Unassembled WGS sequence"/>
</dbReference>
<dbReference type="Gene3D" id="2.80.10.50">
    <property type="match status" value="1"/>
</dbReference>
<dbReference type="STRING" id="1890364.A0A2P6NVI4"/>
<dbReference type="PANTHER" id="PTHR33351">
    <property type="entry name" value="HISACTOPHILIN-1-RELATED"/>
    <property type="match status" value="1"/>
</dbReference>
<dbReference type="SUPFAM" id="SSF50405">
    <property type="entry name" value="Actin-crosslinking proteins"/>
    <property type="match status" value="1"/>
</dbReference>
<dbReference type="EMBL" id="MDYQ01000016">
    <property type="protein sequence ID" value="PRP87984.1"/>
    <property type="molecule type" value="Genomic_DNA"/>
</dbReference>
<evidence type="ECO:0000313" key="2">
    <source>
        <dbReference type="Proteomes" id="UP000241769"/>
    </source>
</evidence>
<dbReference type="GO" id="GO:0051015">
    <property type="term" value="F:actin filament binding"/>
    <property type="evidence" value="ECO:0007669"/>
    <property type="project" value="TreeGrafter"/>
</dbReference>
<protein>
    <submittedName>
        <fullName evidence="1">Uncharacterized protein</fullName>
    </submittedName>
</protein>
<gene>
    <name evidence="1" type="ORF">PROFUN_02721</name>
</gene>
<name>A0A2P6NVI4_9EUKA</name>
<dbReference type="GO" id="GO:0015629">
    <property type="term" value="C:actin cytoskeleton"/>
    <property type="evidence" value="ECO:0007669"/>
    <property type="project" value="TreeGrafter"/>
</dbReference>
<dbReference type="PANTHER" id="PTHR33351:SF1">
    <property type="entry name" value="IG-LIKE DOMAIN-CONTAINING PROTEIN-RELATED"/>
    <property type="match status" value="1"/>
</dbReference>
<dbReference type="InterPro" id="IPR008999">
    <property type="entry name" value="Actin-crosslinking"/>
</dbReference>
<comment type="caution">
    <text evidence="1">The sequence shown here is derived from an EMBL/GenBank/DDBJ whole genome shotgun (WGS) entry which is preliminary data.</text>
</comment>